<organism evidence="1 2">
    <name type="scientific">Zizania palustris</name>
    <name type="common">Northern wild rice</name>
    <dbReference type="NCBI Taxonomy" id="103762"/>
    <lineage>
        <taxon>Eukaryota</taxon>
        <taxon>Viridiplantae</taxon>
        <taxon>Streptophyta</taxon>
        <taxon>Embryophyta</taxon>
        <taxon>Tracheophyta</taxon>
        <taxon>Spermatophyta</taxon>
        <taxon>Magnoliopsida</taxon>
        <taxon>Liliopsida</taxon>
        <taxon>Poales</taxon>
        <taxon>Poaceae</taxon>
        <taxon>BOP clade</taxon>
        <taxon>Oryzoideae</taxon>
        <taxon>Oryzeae</taxon>
        <taxon>Zizaniinae</taxon>
        <taxon>Zizania</taxon>
    </lineage>
</organism>
<keyword evidence="2" id="KW-1185">Reference proteome</keyword>
<evidence type="ECO:0000313" key="1">
    <source>
        <dbReference type="EMBL" id="KAG8068586.1"/>
    </source>
</evidence>
<sequence>MYKHKNEKSPPNTTHISNLGGCCKKWHGRQATLDGRQALTIRGGGEWTCGQRQGSEATKICFPGDLLSVASEATKFVGVVVMRLNC</sequence>
<dbReference type="EMBL" id="JAAALK010000284">
    <property type="protein sequence ID" value="KAG8068586.1"/>
    <property type="molecule type" value="Genomic_DNA"/>
</dbReference>
<proteinExistence type="predicted"/>
<gene>
    <name evidence="1" type="ORF">GUJ93_ZPchr0005g14997</name>
</gene>
<evidence type="ECO:0000313" key="2">
    <source>
        <dbReference type="Proteomes" id="UP000729402"/>
    </source>
</evidence>
<reference evidence="1" key="2">
    <citation type="submission" date="2021-02" db="EMBL/GenBank/DDBJ databases">
        <authorList>
            <person name="Kimball J.A."/>
            <person name="Haas M.W."/>
            <person name="Macchietto M."/>
            <person name="Kono T."/>
            <person name="Duquette J."/>
            <person name="Shao M."/>
        </authorList>
    </citation>
    <scope>NUCLEOTIDE SEQUENCE</scope>
    <source>
        <tissue evidence="1">Fresh leaf tissue</tissue>
    </source>
</reference>
<dbReference type="Proteomes" id="UP000729402">
    <property type="component" value="Unassembled WGS sequence"/>
</dbReference>
<reference evidence="1" key="1">
    <citation type="journal article" date="2021" name="bioRxiv">
        <title>Whole Genome Assembly and Annotation of Northern Wild Rice, Zizania palustris L., Supports a Whole Genome Duplication in the Zizania Genus.</title>
        <authorList>
            <person name="Haas M."/>
            <person name="Kono T."/>
            <person name="Macchietto M."/>
            <person name="Millas R."/>
            <person name="McGilp L."/>
            <person name="Shao M."/>
            <person name="Duquette J."/>
            <person name="Hirsch C.N."/>
            <person name="Kimball J."/>
        </authorList>
    </citation>
    <scope>NUCLEOTIDE SEQUENCE</scope>
    <source>
        <tissue evidence="1">Fresh leaf tissue</tissue>
    </source>
</reference>
<name>A0A8J5T988_ZIZPA</name>
<dbReference type="AlphaFoldDB" id="A0A8J5T988"/>
<accession>A0A8J5T988</accession>
<comment type="caution">
    <text evidence="1">The sequence shown here is derived from an EMBL/GenBank/DDBJ whole genome shotgun (WGS) entry which is preliminary data.</text>
</comment>
<protein>
    <submittedName>
        <fullName evidence="1">Uncharacterized protein</fullName>
    </submittedName>
</protein>